<dbReference type="Gramene" id="KQK95453">
    <property type="protein sequence ID" value="KQK95453"/>
    <property type="gene ID" value="SETIT_027171mg"/>
</dbReference>
<dbReference type="AlphaFoldDB" id="K3ZKR4"/>
<dbReference type="EMBL" id="AGNK02005164">
    <property type="status" value="NOT_ANNOTATED_CDS"/>
    <property type="molecule type" value="Genomic_DNA"/>
</dbReference>
<sequence length="76" mass="9218">MKEQSFFVKFNGIFADLRLHSTMWIWHILTNFCFFRCIYGRSCLIDTRSLENRLLMCFSAQSVDHMFLMYLLQFTC</sequence>
<organism evidence="1 2">
    <name type="scientific">Setaria italica</name>
    <name type="common">Foxtail millet</name>
    <name type="synonym">Panicum italicum</name>
    <dbReference type="NCBI Taxonomy" id="4555"/>
    <lineage>
        <taxon>Eukaryota</taxon>
        <taxon>Viridiplantae</taxon>
        <taxon>Streptophyta</taxon>
        <taxon>Embryophyta</taxon>
        <taxon>Tracheophyta</taxon>
        <taxon>Spermatophyta</taxon>
        <taxon>Magnoliopsida</taxon>
        <taxon>Liliopsida</taxon>
        <taxon>Poales</taxon>
        <taxon>Poaceae</taxon>
        <taxon>PACMAD clade</taxon>
        <taxon>Panicoideae</taxon>
        <taxon>Panicodae</taxon>
        <taxon>Paniceae</taxon>
        <taxon>Cenchrinae</taxon>
        <taxon>Setaria</taxon>
    </lineage>
</organism>
<dbReference type="EnsemblPlants" id="KQK95452">
    <property type="protein sequence ID" value="KQK95452"/>
    <property type="gene ID" value="SETIT_027171mg"/>
</dbReference>
<evidence type="ECO:0000313" key="1">
    <source>
        <dbReference type="EnsemblPlants" id="KQK95453"/>
    </source>
</evidence>
<name>K3ZKR4_SETIT</name>
<keyword evidence="2" id="KW-1185">Reference proteome</keyword>
<dbReference type="EnsemblPlants" id="KQK95453">
    <property type="protein sequence ID" value="KQK95453"/>
    <property type="gene ID" value="SETIT_027171mg"/>
</dbReference>
<accession>K3ZKR4</accession>
<dbReference type="HOGENOM" id="CLU_2659215_0_0_1"/>
<reference evidence="1" key="2">
    <citation type="submission" date="2018-08" db="UniProtKB">
        <authorList>
            <consortium name="EnsemblPlants"/>
        </authorList>
    </citation>
    <scope>IDENTIFICATION</scope>
    <source>
        <strain evidence="1">Yugu1</strain>
    </source>
</reference>
<dbReference type="Proteomes" id="UP000004995">
    <property type="component" value="Unassembled WGS sequence"/>
</dbReference>
<protein>
    <submittedName>
        <fullName evidence="1">Uncharacterized protein</fullName>
    </submittedName>
</protein>
<reference evidence="2" key="1">
    <citation type="journal article" date="2012" name="Nat. Biotechnol.">
        <title>Reference genome sequence of the model plant Setaria.</title>
        <authorList>
            <person name="Bennetzen J.L."/>
            <person name="Schmutz J."/>
            <person name="Wang H."/>
            <person name="Percifield R."/>
            <person name="Hawkins J."/>
            <person name="Pontaroli A.C."/>
            <person name="Estep M."/>
            <person name="Feng L."/>
            <person name="Vaughn J.N."/>
            <person name="Grimwood J."/>
            <person name="Jenkins J."/>
            <person name="Barry K."/>
            <person name="Lindquist E."/>
            <person name="Hellsten U."/>
            <person name="Deshpande S."/>
            <person name="Wang X."/>
            <person name="Wu X."/>
            <person name="Mitros T."/>
            <person name="Triplett J."/>
            <person name="Yang X."/>
            <person name="Ye C.Y."/>
            <person name="Mauro-Herrera M."/>
            <person name="Wang L."/>
            <person name="Li P."/>
            <person name="Sharma M."/>
            <person name="Sharma R."/>
            <person name="Ronald P.C."/>
            <person name="Panaud O."/>
            <person name="Kellogg E.A."/>
            <person name="Brutnell T.P."/>
            <person name="Doust A.N."/>
            <person name="Tuskan G.A."/>
            <person name="Rokhsar D."/>
            <person name="Devos K.M."/>
        </authorList>
    </citation>
    <scope>NUCLEOTIDE SEQUENCE [LARGE SCALE GENOMIC DNA]</scope>
    <source>
        <strain evidence="2">cv. Yugu1</strain>
    </source>
</reference>
<evidence type="ECO:0000313" key="2">
    <source>
        <dbReference type="Proteomes" id="UP000004995"/>
    </source>
</evidence>
<proteinExistence type="predicted"/>
<dbReference type="Gramene" id="KQK95452">
    <property type="protein sequence ID" value="KQK95452"/>
    <property type="gene ID" value="SETIT_027171mg"/>
</dbReference>